<proteinExistence type="predicted"/>
<name>A0A4R6Q4Y7_9FIRM</name>
<accession>A0A4R6Q4Y7</accession>
<evidence type="ECO:0000313" key="3">
    <source>
        <dbReference type="Proteomes" id="UP000295500"/>
    </source>
</evidence>
<dbReference type="RefSeq" id="WP_133528280.1">
    <property type="nucleotide sequence ID" value="NZ_SNXO01000013.1"/>
</dbReference>
<feature type="transmembrane region" description="Helical" evidence="1">
    <location>
        <begin position="260"/>
        <end position="282"/>
    </location>
</feature>
<dbReference type="InterPro" id="IPR021552">
    <property type="entry name" value="ArsP_2"/>
</dbReference>
<feature type="transmembrane region" description="Helical" evidence="1">
    <location>
        <begin position="12"/>
        <end position="29"/>
    </location>
</feature>
<feature type="transmembrane region" description="Helical" evidence="1">
    <location>
        <begin position="192"/>
        <end position="211"/>
    </location>
</feature>
<dbReference type="EMBL" id="SNXO01000013">
    <property type="protein sequence ID" value="TDP57311.1"/>
    <property type="molecule type" value="Genomic_DNA"/>
</dbReference>
<evidence type="ECO:0008006" key="4">
    <source>
        <dbReference type="Google" id="ProtNLM"/>
    </source>
</evidence>
<keyword evidence="1" id="KW-0812">Transmembrane</keyword>
<comment type="caution">
    <text evidence="2">The sequence shown here is derived from an EMBL/GenBank/DDBJ whole genome shotgun (WGS) entry which is preliminary data.</text>
</comment>
<keyword evidence="3" id="KW-1185">Reference proteome</keyword>
<reference evidence="2 3" key="1">
    <citation type="submission" date="2019-03" db="EMBL/GenBank/DDBJ databases">
        <title>Genomic Encyclopedia of Type Strains, Phase IV (KMG-IV): sequencing the most valuable type-strain genomes for metagenomic binning, comparative biology and taxonomic classification.</title>
        <authorList>
            <person name="Goeker M."/>
        </authorList>
    </citation>
    <scope>NUCLEOTIDE SEQUENCE [LARGE SCALE GENOMIC DNA]</scope>
    <source>
        <strain evidence="2 3">DSM 28287</strain>
    </source>
</reference>
<gene>
    <name evidence="2" type="ORF">EV211_11335</name>
</gene>
<protein>
    <recommendedName>
        <fullName evidence="4">10TM heavy-metal exporter</fullName>
    </recommendedName>
</protein>
<evidence type="ECO:0000313" key="2">
    <source>
        <dbReference type="EMBL" id="TDP57311.1"/>
    </source>
</evidence>
<feature type="transmembrane region" description="Helical" evidence="1">
    <location>
        <begin position="68"/>
        <end position="86"/>
    </location>
</feature>
<organism evidence="2 3">
    <name type="scientific">Aminicella lysinilytica</name>
    <dbReference type="NCBI Taxonomy" id="433323"/>
    <lineage>
        <taxon>Bacteria</taxon>
        <taxon>Bacillati</taxon>
        <taxon>Bacillota</taxon>
        <taxon>Clostridia</taxon>
        <taxon>Peptostreptococcales</taxon>
        <taxon>Anaerovoracaceae</taxon>
        <taxon>Aminicella</taxon>
    </lineage>
</organism>
<dbReference type="AlphaFoldDB" id="A0A4R6Q4Y7"/>
<evidence type="ECO:0000256" key="1">
    <source>
        <dbReference type="SAM" id="Phobius"/>
    </source>
</evidence>
<sequence>MLDALTDSLIDSLKLFPFLFVTYLVMGMLEKAASDKARNAIKEAGKVGPIWGGLLGAIPQCGFSAAASYFYVGKVITLGTLISIYLSTSDEMLPIFISEQVPVKTMVSIIVAKVIIGMISGFLVEIFFGWIARKRHVPKDYIGELPGEGCNCGASLIINSIVRSLKVLIFIFIISVIINVVVNAVGHDAISSLFQGLPVVGELVAALVGLIPNCAASVVITQLYLEGVIGAGPMMSGLLCSAGVGLLVLCRENTHPRQDLLVIGTLYVVSVGWGILIEVLGITF</sequence>
<keyword evidence="1" id="KW-1133">Transmembrane helix</keyword>
<feature type="transmembrane region" description="Helical" evidence="1">
    <location>
        <begin position="223"/>
        <end position="248"/>
    </location>
</feature>
<feature type="transmembrane region" description="Helical" evidence="1">
    <location>
        <begin position="167"/>
        <end position="186"/>
    </location>
</feature>
<dbReference type="OrthoDB" id="9783550at2"/>
<dbReference type="NCBIfam" id="NF037962">
    <property type="entry name" value="arsenic_eff"/>
    <property type="match status" value="1"/>
</dbReference>
<keyword evidence="1" id="KW-0472">Membrane</keyword>
<dbReference type="Proteomes" id="UP000295500">
    <property type="component" value="Unassembled WGS sequence"/>
</dbReference>
<feature type="transmembrane region" description="Helical" evidence="1">
    <location>
        <begin position="106"/>
        <end position="131"/>
    </location>
</feature>